<accession>A0AAW5ABN4</accession>
<dbReference type="RefSeq" id="WP_236299773.1">
    <property type="nucleotide sequence ID" value="NZ_WKEB01000036.1"/>
</dbReference>
<sequence>MASWFSEGTVSVQNGSPTVTGVGTKFSNCRAGDMFVGPDQGIYQVINPASDTSLSISPAYRGAAVGGAGYGIVPVNGYPKALADAVNQMVQQWGATLAGLGSVSTENVVPVDKGGTGGRNQAEGRSGLGLGTAATAALTVGNADTTPGRVLKNGDLGLGADCVGISDWTTAYDELGGAFIAGNAIFPGGTGESINATGITLRRSGRVGAQMMIYNGDNQFLFRSAFNGFLPWVRMYHTGNTTRMADNTLRAI</sequence>
<name>A0AAW5ABN4_9PSED</name>
<proteinExistence type="predicted"/>
<evidence type="ECO:0000313" key="1">
    <source>
        <dbReference type="EMBL" id="MCF5058315.1"/>
    </source>
</evidence>
<organism evidence="1 2">
    <name type="scientific">Pseudomonas proteolytica</name>
    <dbReference type="NCBI Taxonomy" id="219574"/>
    <lineage>
        <taxon>Bacteria</taxon>
        <taxon>Pseudomonadati</taxon>
        <taxon>Pseudomonadota</taxon>
        <taxon>Gammaproteobacteria</taxon>
        <taxon>Pseudomonadales</taxon>
        <taxon>Pseudomonadaceae</taxon>
        <taxon>Pseudomonas</taxon>
    </lineage>
</organism>
<protein>
    <recommendedName>
        <fullName evidence="3">Phage tail protein</fullName>
    </recommendedName>
</protein>
<evidence type="ECO:0000313" key="2">
    <source>
        <dbReference type="Proteomes" id="UP000814172"/>
    </source>
</evidence>
<dbReference type="AlphaFoldDB" id="A0AAW5ABN4"/>
<keyword evidence="2" id="KW-1185">Reference proteome</keyword>
<gene>
    <name evidence="1" type="ORF">GIW75_15305</name>
</gene>
<comment type="caution">
    <text evidence="1">The sequence shown here is derived from an EMBL/GenBank/DDBJ whole genome shotgun (WGS) entry which is preliminary data.</text>
</comment>
<dbReference type="Proteomes" id="UP000814172">
    <property type="component" value="Unassembled WGS sequence"/>
</dbReference>
<dbReference type="EMBL" id="WKEW01000048">
    <property type="protein sequence ID" value="MCF5058315.1"/>
    <property type="molecule type" value="Genomic_DNA"/>
</dbReference>
<evidence type="ECO:0008006" key="3">
    <source>
        <dbReference type="Google" id="ProtNLM"/>
    </source>
</evidence>
<reference evidence="1 2" key="1">
    <citation type="submission" date="2019-11" db="EMBL/GenBank/DDBJ databases">
        <title>Epiphytic Pseudomonas syringae from cherry orchards.</title>
        <authorList>
            <person name="Hulin M.T."/>
        </authorList>
    </citation>
    <scope>NUCLEOTIDE SEQUENCE [LARGE SCALE GENOMIC DNA]</scope>
    <source>
        <strain evidence="1 2">PA-6-9F</strain>
    </source>
</reference>